<keyword evidence="2" id="KW-1185">Reference proteome</keyword>
<proteinExistence type="predicted"/>
<gene>
    <name evidence="1" type="ORF">G2W53_036692</name>
</gene>
<dbReference type="AlphaFoldDB" id="A0A834STZ2"/>
<evidence type="ECO:0000313" key="2">
    <source>
        <dbReference type="Proteomes" id="UP000634136"/>
    </source>
</evidence>
<evidence type="ECO:0000313" key="1">
    <source>
        <dbReference type="EMBL" id="KAF7809949.1"/>
    </source>
</evidence>
<protein>
    <submittedName>
        <fullName evidence="1">Uncharacterized protein</fullName>
    </submittedName>
</protein>
<organism evidence="1 2">
    <name type="scientific">Senna tora</name>
    <dbReference type="NCBI Taxonomy" id="362788"/>
    <lineage>
        <taxon>Eukaryota</taxon>
        <taxon>Viridiplantae</taxon>
        <taxon>Streptophyta</taxon>
        <taxon>Embryophyta</taxon>
        <taxon>Tracheophyta</taxon>
        <taxon>Spermatophyta</taxon>
        <taxon>Magnoliopsida</taxon>
        <taxon>eudicotyledons</taxon>
        <taxon>Gunneridae</taxon>
        <taxon>Pentapetalae</taxon>
        <taxon>rosids</taxon>
        <taxon>fabids</taxon>
        <taxon>Fabales</taxon>
        <taxon>Fabaceae</taxon>
        <taxon>Caesalpinioideae</taxon>
        <taxon>Cassia clade</taxon>
        <taxon>Senna</taxon>
    </lineage>
</organism>
<dbReference type="EMBL" id="JAAIUW010000011">
    <property type="protein sequence ID" value="KAF7809949.1"/>
    <property type="molecule type" value="Genomic_DNA"/>
</dbReference>
<reference evidence="1" key="1">
    <citation type="submission" date="2020-09" db="EMBL/GenBank/DDBJ databases">
        <title>Genome-Enabled Discovery of Anthraquinone Biosynthesis in Senna tora.</title>
        <authorList>
            <person name="Kang S.-H."/>
            <person name="Pandey R.P."/>
            <person name="Lee C.-M."/>
            <person name="Sim J.-S."/>
            <person name="Jeong J.-T."/>
            <person name="Choi B.-S."/>
            <person name="Jung M."/>
            <person name="Ginzburg D."/>
            <person name="Zhao K."/>
            <person name="Won S.Y."/>
            <person name="Oh T.-J."/>
            <person name="Yu Y."/>
            <person name="Kim N.-H."/>
            <person name="Lee O.R."/>
            <person name="Lee T.-H."/>
            <person name="Bashyal P."/>
            <person name="Kim T.-S."/>
            <person name="Lee W.-H."/>
            <person name="Kawkins C."/>
            <person name="Kim C.-K."/>
            <person name="Kim J.S."/>
            <person name="Ahn B.O."/>
            <person name="Rhee S.Y."/>
            <person name="Sohng J.K."/>
        </authorList>
    </citation>
    <scope>NUCLEOTIDE SEQUENCE</scope>
    <source>
        <tissue evidence="1">Leaf</tissue>
    </source>
</reference>
<dbReference type="Proteomes" id="UP000634136">
    <property type="component" value="Unassembled WGS sequence"/>
</dbReference>
<comment type="caution">
    <text evidence="1">The sequence shown here is derived from an EMBL/GenBank/DDBJ whole genome shotgun (WGS) entry which is preliminary data.</text>
</comment>
<sequence length="19" mass="2156">MVVLGRAHRLRVVEGHRLG</sequence>
<name>A0A834STZ2_9FABA</name>
<accession>A0A834STZ2</accession>